<keyword evidence="4" id="KW-1185">Reference proteome</keyword>
<protein>
    <submittedName>
        <fullName evidence="3">Glycosyltransferase family 2 protein</fullName>
    </submittedName>
</protein>
<name>A0ABW9FVU5_9NOCA</name>
<evidence type="ECO:0000313" key="4">
    <source>
        <dbReference type="Proteomes" id="UP001629744"/>
    </source>
</evidence>
<evidence type="ECO:0000256" key="1">
    <source>
        <dbReference type="ARBA" id="ARBA00006739"/>
    </source>
</evidence>
<gene>
    <name evidence="3" type="ORF">ABEU19_003002</name>
</gene>
<dbReference type="PANTHER" id="PTHR48090">
    <property type="entry name" value="UNDECAPRENYL-PHOSPHATE 4-DEOXY-4-FORMAMIDO-L-ARABINOSE TRANSFERASE-RELATED"/>
    <property type="match status" value="1"/>
</dbReference>
<organism evidence="3 4">
    <name type="scientific">Prescottella soli</name>
    <dbReference type="NCBI Taxonomy" id="1543852"/>
    <lineage>
        <taxon>Bacteria</taxon>
        <taxon>Bacillati</taxon>
        <taxon>Actinomycetota</taxon>
        <taxon>Actinomycetes</taxon>
        <taxon>Mycobacteriales</taxon>
        <taxon>Nocardiaceae</taxon>
        <taxon>Prescottella</taxon>
    </lineage>
</organism>
<evidence type="ECO:0000313" key="3">
    <source>
        <dbReference type="EMBL" id="MFM1729492.1"/>
    </source>
</evidence>
<dbReference type="PANTHER" id="PTHR48090:SF7">
    <property type="entry name" value="RFBJ PROTEIN"/>
    <property type="match status" value="1"/>
</dbReference>
<dbReference type="RefSeq" id="WP_348605485.1">
    <property type="nucleotide sequence ID" value="NZ_CP157276.1"/>
</dbReference>
<comment type="caution">
    <text evidence="3">The sequence shown here is derived from an EMBL/GenBank/DDBJ whole genome shotgun (WGS) entry which is preliminary data.</text>
</comment>
<sequence>MSDLPDRRQSGEEMVTVVIPCRNESGALPGVLAELPDGYLALVVDNGSEDGTAHVARECGAEVVYEPRPGYGSAVHTGIVAARTSIVCVLDGDGSLDPGDLPVLVGAVRGGADLAVGRRRPVPHVHWPVHARLANALVARRLRRRYGLDVHDIGAARAARREVLLTLGITDRRSGYPLELLVRAARAGLRVEERDVAYRPRTAGVSKVSGSVVGSVRAARDFWKVLVLGKARG</sequence>
<dbReference type="InterPro" id="IPR029044">
    <property type="entry name" value="Nucleotide-diphossugar_trans"/>
</dbReference>
<proteinExistence type="inferred from homology"/>
<feature type="domain" description="Glycosyltransferase 2-like" evidence="2">
    <location>
        <begin position="16"/>
        <end position="164"/>
    </location>
</feature>
<dbReference type="Gene3D" id="3.90.550.10">
    <property type="entry name" value="Spore Coat Polysaccharide Biosynthesis Protein SpsA, Chain A"/>
    <property type="match status" value="1"/>
</dbReference>
<evidence type="ECO:0000259" key="2">
    <source>
        <dbReference type="Pfam" id="PF00535"/>
    </source>
</evidence>
<comment type="similarity">
    <text evidence="1">Belongs to the glycosyltransferase 2 family.</text>
</comment>
<dbReference type="Pfam" id="PF00535">
    <property type="entry name" value="Glycos_transf_2"/>
    <property type="match status" value="1"/>
</dbReference>
<dbReference type="Proteomes" id="UP001629744">
    <property type="component" value="Unassembled WGS sequence"/>
</dbReference>
<reference evidence="3 4" key="1">
    <citation type="submission" date="2023-11" db="EMBL/GenBank/DDBJ databases">
        <authorList>
            <person name="Val-Calvo J."/>
            <person name="Scortti M."/>
            <person name="Vazquez-Boland J."/>
        </authorList>
    </citation>
    <scope>NUCLEOTIDE SEQUENCE [LARGE SCALE GENOMIC DNA]</scope>
    <source>
        <strain evidence="3 4">DSM 46662</strain>
    </source>
</reference>
<dbReference type="CDD" id="cd04179">
    <property type="entry name" value="DPM_DPG-synthase_like"/>
    <property type="match status" value="1"/>
</dbReference>
<accession>A0ABW9FVU5</accession>
<dbReference type="EMBL" id="JBDLNU010000003">
    <property type="protein sequence ID" value="MFM1729492.1"/>
    <property type="molecule type" value="Genomic_DNA"/>
</dbReference>
<dbReference type="SUPFAM" id="SSF53448">
    <property type="entry name" value="Nucleotide-diphospho-sugar transferases"/>
    <property type="match status" value="1"/>
</dbReference>
<dbReference type="InterPro" id="IPR001173">
    <property type="entry name" value="Glyco_trans_2-like"/>
</dbReference>
<dbReference type="InterPro" id="IPR050256">
    <property type="entry name" value="Glycosyltransferase_2"/>
</dbReference>